<feature type="compositionally biased region" description="Low complexity" evidence="1">
    <location>
        <begin position="758"/>
        <end position="786"/>
    </location>
</feature>
<reference evidence="3 4" key="1">
    <citation type="submission" date="2019-03" db="EMBL/GenBank/DDBJ databases">
        <title>Genomic Encyclopedia of Type Strains, Phase III (KMG-III): the genomes of soil and plant-associated and newly described type strains.</title>
        <authorList>
            <person name="Whitman W."/>
        </authorList>
    </citation>
    <scope>NUCLEOTIDE SEQUENCE [LARGE SCALE GENOMIC DNA]</scope>
    <source>
        <strain evidence="3 4">LMG 29544</strain>
    </source>
</reference>
<feature type="compositionally biased region" description="Basic residues" evidence="1">
    <location>
        <begin position="1"/>
        <end position="10"/>
    </location>
</feature>
<feature type="compositionally biased region" description="Basic and acidic residues" evidence="1">
    <location>
        <begin position="29"/>
        <end position="41"/>
    </location>
</feature>
<feature type="compositionally biased region" description="Pro residues" evidence="1">
    <location>
        <begin position="880"/>
        <end position="892"/>
    </location>
</feature>
<feature type="region of interest" description="Disordered" evidence="1">
    <location>
        <begin position="1"/>
        <end position="49"/>
    </location>
</feature>
<evidence type="ECO:0000256" key="1">
    <source>
        <dbReference type="SAM" id="MobiDB-lite"/>
    </source>
</evidence>
<feature type="compositionally biased region" description="Polar residues" evidence="1">
    <location>
        <begin position="716"/>
        <end position="741"/>
    </location>
</feature>
<evidence type="ECO:0000256" key="2">
    <source>
        <dbReference type="SAM" id="Phobius"/>
    </source>
</evidence>
<feature type="compositionally biased region" description="Low complexity" evidence="1">
    <location>
        <begin position="797"/>
        <end position="809"/>
    </location>
</feature>
<feature type="compositionally biased region" description="Low complexity" evidence="1">
    <location>
        <begin position="681"/>
        <end position="694"/>
    </location>
</feature>
<feature type="compositionally biased region" description="Pro residues" evidence="1">
    <location>
        <begin position="80"/>
        <end position="96"/>
    </location>
</feature>
<dbReference type="AlphaFoldDB" id="A0A4R8LNG2"/>
<dbReference type="PANTHER" id="PTHR38731:SF3">
    <property type="entry name" value="BLL6125 PROTEIN"/>
    <property type="match status" value="1"/>
</dbReference>
<evidence type="ECO:0000313" key="3">
    <source>
        <dbReference type="EMBL" id="TDY47797.1"/>
    </source>
</evidence>
<dbReference type="Pfam" id="PF20245">
    <property type="entry name" value="DUF6600"/>
    <property type="match status" value="1"/>
</dbReference>
<evidence type="ECO:0000313" key="4">
    <source>
        <dbReference type="Proteomes" id="UP000295509"/>
    </source>
</evidence>
<keyword evidence="4" id="KW-1185">Reference proteome</keyword>
<feature type="region of interest" description="Disordered" evidence="1">
    <location>
        <begin position="602"/>
        <end position="912"/>
    </location>
</feature>
<dbReference type="EMBL" id="SORE01000012">
    <property type="protein sequence ID" value="TDY47797.1"/>
    <property type="molecule type" value="Genomic_DNA"/>
</dbReference>
<keyword evidence="2" id="KW-0472">Membrane</keyword>
<accession>A0A4R8LNG2</accession>
<name>A0A4R8LNG2_9BURK</name>
<keyword evidence="2" id="KW-1133">Transmembrane helix</keyword>
<feature type="transmembrane region" description="Helical" evidence="2">
    <location>
        <begin position="50"/>
        <end position="72"/>
    </location>
</feature>
<gene>
    <name evidence="3" type="ORF">BX592_112190</name>
</gene>
<keyword evidence="2" id="KW-0812">Transmembrane</keyword>
<feature type="compositionally biased region" description="Low complexity" evidence="1">
    <location>
        <begin position="869"/>
        <end position="879"/>
    </location>
</feature>
<dbReference type="InterPro" id="IPR046535">
    <property type="entry name" value="DUF6600"/>
</dbReference>
<protein>
    <submittedName>
        <fullName evidence="3">FecR family protein</fullName>
    </submittedName>
</protein>
<proteinExistence type="predicted"/>
<feature type="compositionally biased region" description="Low complexity" evidence="1">
    <location>
        <begin position="818"/>
        <end position="836"/>
    </location>
</feature>
<sequence>MKTHTHHSSSHRIADPAVHAVVGSGPVENRGHAEIRPDTRAPRSRAASPAASFTTATVLAAVAAALFATAAAPSAFAQDEPPPPPDAAQQSPPPGAQPADAQDADPPGRVARLNYMAGTVTTEPAGATDWSYAQVNRPLTTGDQLWNDKGARSELHIGSTAVRLGESTNLDVLNLDDDSTQLKVAQGTLSTRVRELPAGGAYEIDTPNLALGIGAPGDYRVDVAPDGSETTVTVRSGSATVYGDGGQVPIAAGQQIRFSGTNLQQVAANGAPAPDALDQWAASRDAAEDSSLSARYVSRDVPGYQDLDANGTWRQDPQYGAVWTPNQVPAGWAPYQDGHWVWQAPWGWTWVDDAPWGFAPYHYGRWAYIGNSWAWVPGEIVSEPPVYAPALVAFVGDGGGGVDYGVSLAVGGVATAGLAWFALGPGEPWHPHWGGHGHDWSPHYYDRVNRPIYGHNHNFHNTYVNYHAPHAVTCVPATAFVHGQPVNRFAQKVDPRQWHNARFSAGAPGIAPVRQSFGPGLRNAAYRPPATAMARPVVATRRPDVPPAYRDQLAQRFARGGGRVPGAGSPVVHATVPANFGGRRIGDAGGAQPNVRLVAARGPGSAQHAPMGLQQRPGMPPQAAIANGGQRGEPRGEPGRQPNGHPNGQPFGQINGQPNGVPHSQPFAAGAPSQGRPPMPGQAGAGAQQPNAQATRPGNGVPRPPQFAGGNAVNHAGTQWGNQQPGSHGQPSWTQPHTPLAQQRGEPSGGRPGQQPFAQGGRPPQMQGQPQGQPQAQAYAHPQQRPDFNSQANVPRAQAQGQGQGQAQQHAPRPDFRPPQAQQAVQQPRQEFHPQPVQQPGPQQPVQHPRQEFHPQQVQQPRPQPVQQPRPQQVQQQRPRPQPVQQPRPQPQPHQEQRTTGGGGGHDDHRHG</sequence>
<dbReference type="Proteomes" id="UP000295509">
    <property type="component" value="Unassembled WGS sequence"/>
</dbReference>
<feature type="region of interest" description="Disordered" evidence="1">
    <location>
        <begin position="74"/>
        <end position="109"/>
    </location>
</feature>
<comment type="caution">
    <text evidence="3">The sequence shown here is derived from an EMBL/GenBank/DDBJ whole genome shotgun (WGS) entry which is preliminary data.</text>
</comment>
<dbReference type="RefSeq" id="WP_243849594.1">
    <property type="nucleotide sequence ID" value="NZ_JBHLUW010000015.1"/>
</dbReference>
<feature type="compositionally biased region" description="Low complexity" evidence="1">
    <location>
        <begin position="97"/>
        <end position="107"/>
    </location>
</feature>
<organism evidence="3 4">
    <name type="scientific">Paraburkholderia rhizosphaerae</name>
    <dbReference type="NCBI Taxonomy" id="480658"/>
    <lineage>
        <taxon>Bacteria</taxon>
        <taxon>Pseudomonadati</taxon>
        <taxon>Pseudomonadota</taxon>
        <taxon>Betaproteobacteria</taxon>
        <taxon>Burkholderiales</taxon>
        <taxon>Burkholderiaceae</taxon>
        <taxon>Paraburkholderia</taxon>
    </lineage>
</organism>
<dbReference type="PANTHER" id="PTHR38731">
    <property type="entry name" value="LIPL45-RELATED LIPOPROTEIN-RELATED"/>
    <property type="match status" value="1"/>
</dbReference>